<evidence type="ECO:0000256" key="1">
    <source>
        <dbReference type="ARBA" id="ARBA00022679"/>
    </source>
</evidence>
<evidence type="ECO:0000313" key="4">
    <source>
        <dbReference type="EMBL" id="KAB8072045.1"/>
    </source>
</evidence>
<dbReference type="Pfam" id="PF22664">
    <property type="entry name" value="TRI-like_N"/>
    <property type="match status" value="1"/>
</dbReference>
<keyword evidence="2" id="KW-0012">Acyltransferase</keyword>
<evidence type="ECO:0000313" key="5">
    <source>
        <dbReference type="Proteomes" id="UP000326565"/>
    </source>
</evidence>
<keyword evidence="1" id="KW-0808">Transferase</keyword>
<dbReference type="EMBL" id="ML732256">
    <property type="protein sequence ID" value="KAB8072045.1"/>
    <property type="molecule type" value="Genomic_DNA"/>
</dbReference>
<evidence type="ECO:0000259" key="3">
    <source>
        <dbReference type="Pfam" id="PF22664"/>
    </source>
</evidence>
<dbReference type="OrthoDB" id="1862401at2759"/>
<keyword evidence="5" id="KW-1185">Reference proteome</keyword>
<dbReference type="Proteomes" id="UP000326565">
    <property type="component" value="Unassembled WGS sequence"/>
</dbReference>
<dbReference type="AlphaFoldDB" id="A0A5N5WW87"/>
<dbReference type="Gene3D" id="3.30.559.10">
    <property type="entry name" value="Chloramphenicol acetyltransferase-like domain"/>
    <property type="match status" value="1"/>
</dbReference>
<sequence length="100" mass="10923">MSGHIIGGVPNHIKTSYTARARTLGLGLTIHRAKTDALNIELDLLRQPPGLQIYTQICLCFVVEDISFHSEIVLTLRKGLERLSANFPRLEGQIVNGGSG</sequence>
<protein>
    <recommendedName>
        <fullName evidence="3">Trichothecene 3-O-acetyltransferase-like N-terminal domain-containing protein</fullName>
    </recommendedName>
</protein>
<evidence type="ECO:0000256" key="2">
    <source>
        <dbReference type="ARBA" id="ARBA00023315"/>
    </source>
</evidence>
<reference evidence="4 5" key="1">
    <citation type="submission" date="2019-04" db="EMBL/GenBank/DDBJ databases">
        <title>Friends and foes A comparative genomics study of 23 Aspergillus species from section Flavi.</title>
        <authorList>
            <consortium name="DOE Joint Genome Institute"/>
            <person name="Kjaerbolling I."/>
            <person name="Vesth T."/>
            <person name="Frisvad J.C."/>
            <person name="Nybo J.L."/>
            <person name="Theobald S."/>
            <person name="Kildgaard S."/>
            <person name="Isbrandt T."/>
            <person name="Kuo A."/>
            <person name="Sato A."/>
            <person name="Lyhne E.K."/>
            <person name="Kogle M.E."/>
            <person name="Wiebenga A."/>
            <person name="Kun R.S."/>
            <person name="Lubbers R.J."/>
            <person name="Makela M.R."/>
            <person name="Barry K."/>
            <person name="Chovatia M."/>
            <person name="Clum A."/>
            <person name="Daum C."/>
            <person name="Haridas S."/>
            <person name="He G."/>
            <person name="LaButti K."/>
            <person name="Lipzen A."/>
            <person name="Mondo S."/>
            <person name="Riley R."/>
            <person name="Salamov A."/>
            <person name="Simmons B.A."/>
            <person name="Magnuson J.K."/>
            <person name="Henrissat B."/>
            <person name="Mortensen U.H."/>
            <person name="Larsen T.O."/>
            <person name="Devries R.P."/>
            <person name="Grigoriev I.V."/>
            <person name="Machida M."/>
            <person name="Baker S.E."/>
            <person name="Andersen M.R."/>
        </authorList>
    </citation>
    <scope>NUCLEOTIDE SEQUENCE [LARGE SCALE GENOMIC DNA]</scope>
    <source>
        <strain evidence="4 5">CBS 151.66</strain>
    </source>
</reference>
<proteinExistence type="predicted"/>
<accession>A0A5N5WW87</accession>
<dbReference type="InterPro" id="IPR023213">
    <property type="entry name" value="CAT-like_dom_sf"/>
</dbReference>
<name>A0A5N5WW87_9EURO</name>
<gene>
    <name evidence="4" type="ORF">BDV29DRAFT_8309</name>
</gene>
<organism evidence="4 5">
    <name type="scientific">Aspergillus leporis</name>
    <dbReference type="NCBI Taxonomy" id="41062"/>
    <lineage>
        <taxon>Eukaryota</taxon>
        <taxon>Fungi</taxon>
        <taxon>Dikarya</taxon>
        <taxon>Ascomycota</taxon>
        <taxon>Pezizomycotina</taxon>
        <taxon>Eurotiomycetes</taxon>
        <taxon>Eurotiomycetidae</taxon>
        <taxon>Eurotiales</taxon>
        <taxon>Aspergillaceae</taxon>
        <taxon>Aspergillus</taxon>
        <taxon>Aspergillus subgen. Circumdati</taxon>
    </lineage>
</organism>
<dbReference type="InterPro" id="IPR054710">
    <property type="entry name" value="Tri101-like_N"/>
</dbReference>
<feature type="domain" description="Trichothecene 3-O-acetyltransferase-like N-terminal" evidence="3">
    <location>
        <begin position="53"/>
        <end position="98"/>
    </location>
</feature>
<dbReference type="GO" id="GO:0016746">
    <property type="term" value="F:acyltransferase activity"/>
    <property type="evidence" value="ECO:0007669"/>
    <property type="project" value="UniProtKB-KW"/>
</dbReference>